<dbReference type="GO" id="GO:0032259">
    <property type="term" value="P:methylation"/>
    <property type="evidence" value="ECO:0007669"/>
    <property type="project" value="UniProtKB-KW"/>
</dbReference>
<dbReference type="EMBL" id="JBHRTS010000001">
    <property type="protein sequence ID" value="MFC3193140.1"/>
    <property type="molecule type" value="Genomic_DNA"/>
</dbReference>
<name>A0ABV7J4Y3_9GAMM</name>
<dbReference type="Proteomes" id="UP001595533">
    <property type="component" value="Unassembled WGS sequence"/>
</dbReference>
<keyword evidence="2" id="KW-0808">Transferase</keyword>
<sequence>MSEQELVFTGERFLPDCEREIWYEHYHRYAMASHWVEGKDVLDAACGEGYGSHLLAQQANSVTGVDIDPQAIAHAQKTYQQDHLTFITSDVLTLPLESDTYDVIVSFETLEHLSEHQQLLAEFKRVLKPGGVLLISTPDKREYSDKTGFDNEYHVRELYREEFEQLINSNFSHSQWFGQKLMFSSNIWRLDQPANRLQQDHMVNQQLTDGAGFAPMYYVVAASDQPMTEANHPDAYQFTEQDETVYGHYNAVIRAHIKAEQDCMALQNRQERWLSHPLIGRLIKWFGKE</sequence>
<dbReference type="PANTHER" id="PTHR43861">
    <property type="entry name" value="TRANS-ACONITATE 2-METHYLTRANSFERASE-RELATED"/>
    <property type="match status" value="1"/>
</dbReference>
<reference evidence="3" key="1">
    <citation type="journal article" date="2019" name="Int. J. Syst. Evol. Microbiol.">
        <title>The Global Catalogue of Microorganisms (GCM) 10K type strain sequencing project: providing services to taxonomists for standard genome sequencing and annotation.</title>
        <authorList>
            <consortium name="The Broad Institute Genomics Platform"/>
            <consortium name="The Broad Institute Genome Sequencing Center for Infectious Disease"/>
            <person name="Wu L."/>
            <person name="Ma J."/>
        </authorList>
    </citation>
    <scope>NUCLEOTIDE SEQUENCE [LARGE SCALE GENOMIC DNA]</scope>
    <source>
        <strain evidence="3">KCTC 42953</strain>
    </source>
</reference>
<feature type="domain" description="Methyltransferase type 11" evidence="1">
    <location>
        <begin position="42"/>
        <end position="135"/>
    </location>
</feature>
<evidence type="ECO:0000313" key="2">
    <source>
        <dbReference type="EMBL" id="MFC3193140.1"/>
    </source>
</evidence>
<dbReference type="InterPro" id="IPR029063">
    <property type="entry name" value="SAM-dependent_MTases_sf"/>
</dbReference>
<proteinExistence type="predicted"/>
<dbReference type="Gene3D" id="3.40.50.150">
    <property type="entry name" value="Vaccinia Virus protein VP39"/>
    <property type="match status" value="1"/>
</dbReference>
<dbReference type="EC" id="2.1.1.222" evidence="2"/>
<keyword evidence="3" id="KW-1185">Reference proteome</keyword>
<comment type="caution">
    <text evidence="2">The sequence shown here is derived from an EMBL/GenBank/DDBJ whole genome shotgun (WGS) entry which is preliminary data.</text>
</comment>
<dbReference type="CDD" id="cd02440">
    <property type="entry name" value="AdoMet_MTases"/>
    <property type="match status" value="1"/>
</dbReference>
<protein>
    <submittedName>
        <fullName evidence="2">Class I SAM-dependent methyltransferase</fullName>
        <ecNumber evidence="2">2.1.1.222</ecNumber>
        <ecNumber evidence="2">2.1.1.64</ecNumber>
    </submittedName>
</protein>
<evidence type="ECO:0000259" key="1">
    <source>
        <dbReference type="Pfam" id="PF08241"/>
    </source>
</evidence>
<organism evidence="2 3">
    <name type="scientific">Marinicella sediminis</name>
    <dbReference type="NCBI Taxonomy" id="1792834"/>
    <lineage>
        <taxon>Bacteria</taxon>
        <taxon>Pseudomonadati</taxon>
        <taxon>Pseudomonadota</taxon>
        <taxon>Gammaproteobacteria</taxon>
        <taxon>Lysobacterales</taxon>
        <taxon>Marinicellaceae</taxon>
        <taxon>Marinicella</taxon>
    </lineage>
</organism>
<keyword evidence="2" id="KW-0489">Methyltransferase</keyword>
<dbReference type="GO" id="GO:0061542">
    <property type="term" value="F:3-demethylubiquinol 3-O-methyltransferase activity"/>
    <property type="evidence" value="ECO:0007669"/>
    <property type="project" value="UniProtKB-EC"/>
</dbReference>
<dbReference type="GO" id="GO:0102208">
    <property type="term" value="F:2-polyprenyl-6-hydroxyphenol methylase activity"/>
    <property type="evidence" value="ECO:0007669"/>
    <property type="project" value="UniProtKB-EC"/>
</dbReference>
<dbReference type="SUPFAM" id="SSF53335">
    <property type="entry name" value="S-adenosyl-L-methionine-dependent methyltransferases"/>
    <property type="match status" value="1"/>
</dbReference>
<accession>A0ABV7J4Y3</accession>
<dbReference type="RefSeq" id="WP_077409791.1">
    <property type="nucleotide sequence ID" value="NZ_JBHRTS010000001.1"/>
</dbReference>
<evidence type="ECO:0000313" key="3">
    <source>
        <dbReference type="Proteomes" id="UP001595533"/>
    </source>
</evidence>
<dbReference type="InterPro" id="IPR013216">
    <property type="entry name" value="Methyltransf_11"/>
</dbReference>
<gene>
    <name evidence="2" type="ORF">ACFODZ_02685</name>
</gene>
<dbReference type="EC" id="2.1.1.64" evidence="2"/>
<dbReference type="Pfam" id="PF08241">
    <property type="entry name" value="Methyltransf_11"/>
    <property type="match status" value="1"/>
</dbReference>